<keyword evidence="8" id="KW-0496">Mitochondrion</keyword>
<dbReference type="PANTHER" id="PTHR11835">
    <property type="entry name" value="DECARBOXYLATING DEHYDROGENASES-ISOCITRATE, ISOPROPYLMALATE, TARTRATE"/>
    <property type="match status" value="1"/>
</dbReference>
<gene>
    <name evidence="14" type="ORF">VP01_31g4</name>
</gene>
<comment type="similarity">
    <text evidence="3">Belongs to the isocitrate and isopropylmalate dehydrogenases family.</text>
</comment>
<evidence type="ECO:0000256" key="2">
    <source>
        <dbReference type="ARBA" id="ARBA00004173"/>
    </source>
</evidence>
<dbReference type="PANTHER" id="PTHR11835:SF42">
    <property type="entry name" value="ISOCITRATE DEHYDROGENASE [NAD] SUBUNIT BETA, MITOCHONDRIAL"/>
    <property type="match status" value="1"/>
</dbReference>
<dbReference type="InterPro" id="IPR004434">
    <property type="entry name" value="Isocitrate_DH_NAD"/>
</dbReference>
<accession>A0A0L6UYF9</accession>
<evidence type="ECO:0000256" key="5">
    <source>
        <dbReference type="ARBA" id="ARBA00013012"/>
    </source>
</evidence>
<evidence type="ECO:0000256" key="10">
    <source>
        <dbReference type="ARBA" id="ARBA00030683"/>
    </source>
</evidence>
<keyword evidence="6" id="KW-0816">Tricarboxylic acid cycle</keyword>
<evidence type="ECO:0000256" key="7">
    <source>
        <dbReference type="ARBA" id="ARBA00022946"/>
    </source>
</evidence>
<evidence type="ECO:0000256" key="4">
    <source>
        <dbReference type="ARBA" id="ARBA00011567"/>
    </source>
</evidence>
<dbReference type="GO" id="GO:0004449">
    <property type="term" value="F:isocitrate dehydrogenase (NAD+) activity"/>
    <property type="evidence" value="ECO:0007669"/>
    <property type="project" value="UniProtKB-EC"/>
</dbReference>
<feature type="domain" description="Isopropylmalate dehydrogenase-like" evidence="13">
    <location>
        <begin position="61"/>
        <end position="397"/>
    </location>
</feature>
<sequence length="445" mass="48904">MNTSILQSFTRAQLGTSAALRRSPSSKLAFSTNLPPKATALGVGTPRISARAPTKYGGVYTVTLIPGDGIGKEITSSVKEIFEHTNVPIEFEEFNISGETLEDQAVFQRSMDSLRRNRVGLKGPPLSPSTNSCVLYTPSDDKGHPSWNVAMRQQLDIYASISLCKSVSGYPTRHKDVDFAIIRENTEGEYSGLEHSSVPGVVESLKIITRTKCERIARFAFDFALKNHRKHVTCVHKANIMKLADGLFLETCRKVAKEYERSGITFNDMIVDNASMQLVAKPQQFDVMVMPNLYGAIVANIGAALVGGPGIVPGANIGREFALFEPGCRHVAKDIMGQDVANPIAMVLSSTMMLRHLGLDFQADSIARAVYTIIEQGKIRTPDMGGKNHTTEVTRAIIEQLNETTLKATHNKRNNKSDENLQGMSSVSNKENARKIKREYGGYYM</sequence>
<dbReference type="GO" id="GO:0005739">
    <property type="term" value="C:mitochondrion"/>
    <property type="evidence" value="ECO:0007669"/>
    <property type="project" value="UniProtKB-SubCell"/>
</dbReference>
<proteinExistence type="inferred from homology"/>
<dbReference type="GO" id="GO:0006102">
    <property type="term" value="P:isocitrate metabolic process"/>
    <property type="evidence" value="ECO:0007669"/>
    <property type="project" value="TreeGrafter"/>
</dbReference>
<dbReference type="SMART" id="SM01329">
    <property type="entry name" value="Iso_dh"/>
    <property type="match status" value="1"/>
</dbReference>
<evidence type="ECO:0000256" key="6">
    <source>
        <dbReference type="ARBA" id="ARBA00022532"/>
    </source>
</evidence>
<evidence type="ECO:0000256" key="3">
    <source>
        <dbReference type="ARBA" id="ARBA00007769"/>
    </source>
</evidence>
<keyword evidence="14" id="KW-0560">Oxidoreductase</keyword>
<evidence type="ECO:0000259" key="13">
    <source>
        <dbReference type="SMART" id="SM01329"/>
    </source>
</evidence>
<dbReference type="EMBL" id="LAVV01008169">
    <property type="protein sequence ID" value="KNZ53568.1"/>
    <property type="molecule type" value="Genomic_DNA"/>
</dbReference>
<feature type="region of interest" description="Disordered" evidence="12">
    <location>
        <begin position="408"/>
        <end position="430"/>
    </location>
</feature>
<evidence type="ECO:0000256" key="1">
    <source>
        <dbReference type="ARBA" id="ARBA00000837"/>
    </source>
</evidence>
<dbReference type="VEuPathDB" id="FungiDB:VP01_31g4"/>
<dbReference type="FunFam" id="3.40.718.10:FF:000001">
    <property type="entry name" value="Isocitrate dehydrogenase [NAD] subunit, mitochondrial"/>
    <property type="match status" value="1"/>
</dbReference>
<evidence type="ECO:0000313" key="15">
    <source>
        <dbReference type="Proteomes" id="UP000037035"/>
    </source>
</evidence>
<comment type="catalytic activity">
    <reaction evidence="1">
        <text>D-threo-isocitrate + NAD(+) = 2-oxoglutarate + CO2 + NADH</text>
        <dbReference type="Rhea" id="RHEA:23632"/>
        <dbReference type="ChEBI" id="CHEBI:15562"/>
        <dbReference type="ChEBI" id="CHEBI:16526"/>
        <dbReference type="ChEBI" id="CHEBI:16810"/>
        <dbReference type="ChEBI" id="CHEBI:57540"/>
        <dbReference type="ChEBI" id="CHEBI:57945"/>
        <dbReference type="EC" id="1.1.1.41"/>
    </reaction>
</comment>
<evidence type="ECO:0000256" key="9">
    <source>
        <dbReference type="ARBA" id="ARBA00030631"/>
    </source>
</evidence>
<dbReference type="GO" id="GO:0006099">
    <property type="term" value="P:tricarboxylic acid cycle"/>
    <property type="evidence" value="ECO:0007669"/>
    <property type="project" value="UniProtKB-KW"/>
</dbReference>
<dbReference type="NCBIfam" id="TIGR00175">
    <property type="entry name" value="mito_nad_idh"/>
    <property type="match status" value="1"/>
</dbReference>
<protein>
    <recommendedName>
        <fullName evidence="11">Isocitrate dehydrogenase [NAD] subunit 1, mitochondrial</fullName>
        <ecNumber evidence="5">1.1.1.41</ecNumber>
    </recommendedName>
    <alternativeName>
        <fullName evidence="10">Isocitric dehydrogenase</fullName>
    </alternativeName>
    <alternativeName>
        <fullName evidence="9">NAD(+)-specific ICDH</fullName>
    </alternativeName>
</protein>
<dbReference type="STRING" id="27349.A0A0L6UYF9"/>
<comment type="caution">
    <text evidence="14">The sequence shown here is derived from an EMBL/GenBank/DDBJ whole genome shotgun (WGS) entry which is preliminary data.</text>
</comment>
<evidence type="ECO:0000256" key="12">
    <source>
        <dbReference type="SAM" id="MobiDB-lite"/>
    </source>
</evidence>
<dbReference type="AlphaFoldDB" id="A0A0L6UYF9"/>
<comment type="subunit">
    <text evidence="4">Octamer of two non-identical subunits IDH1 and IDH2.</text>
</comment>
<keyword evidence="7" id="KW-0809">Transit peptide</keyword>
<dbReference type="InterPro" id="IPR024084">
    <property type="entry name" value="IsoPropMal-DH-like_dom"/>
</dbReference>
<evidence type="ECO:0000256" key="8">
    <source>
        <dbReference type="ARBA" id="ARBA00023128"/>
    </source>
</evidence>
<dbReference type="SUPFAM" id="SSF53659">
    <property type="entry name" value="Isocitrate/Isopropylmalate dehydrogenase-like"/>
    <property type="match status" value="1"/>
</dbReference>
<dbReference type="OrthoDB" id="10261637at2759"/>
<dbReference type="EC" id="1.1.1.41" evidence="5"/>
<dbReference type="Pfam" id="PF00180">
    <property type="entry name" value="Iso_dh"/>
    <property type="match status" value="1"/>
</dbReference>
<reference evidence="14 15" key="1">
    <citation type="submission" date="2015-08" db="EMBL/GenBank/DDBJ databases">
        <title>Next Generation Sequencing and Analysis of the Genome of Puccinia sorghi L Schw, the Causal Agent of Maize Common Rust.</title>
        <authorList>
            <person name="Rochi L."/>
            <person name="Burguener G."/>
            <person name="Darino M."/>
            <person name="Turjanski A."/>
            <person name="Kreff E."/>
            <person name="Dieguez M.J."/>
            <person name="Sacco F."/>
        </authorList>
    </citation>
    <scope>NUCLEOTIDE SEQUENCE [LARGE SCALE GENOMIC DNA]</scope>
    <source>
        <strain evidence="14 15">RO10H11247</strain>
    </source>
</reference>
<feature type="compositionally biased region" description="Polar residues" evidence="12">
    <location>
        <begin position="420"/>
        <end position="430"/>
    </location>
</feature>
<comment type="subcellular location">
    <subcellularLocation>
        <location evidence="2">Mitochondrion</location>
    </subcellularLocation>
</comment>
<evidence type="ECO:0000313" key="14">
    <source>
        <dbReference type="EMBL" id="KNZ53568.1"/>
    </source>
</evidence>
<keyword evidence="15" id="KW-1185">Reference proteome</keyword>
<dbReference type="Proteomes" id="UP000037035">
    <property type="component" value="Unassembled WGS sequence"/>
</dbReference>
<name>A0A0L6UYF9_9BASI</name>
<organism evidence="14 15">
    <name type="scientific">Puccinia sorghi</name>
    <dbReference type="NCBI Taxonomy" id="27349"/>
    <lineage>
        <taxon>Eukaryota</taxon>
        <taxon>Fungi</taxon>
        <taxon>Dikarya</taxon>
        <taxon>Basidiomycota</taxon>
        <taxon>Pucciniomycotina</taxon>
        <taxon>Pucciniomycetes</taxon>
        <taxon>Pucciniales</taxon>
        <taxon>Pucciniaceae</taxon>
        <taxon>Puccinia</taxon>
    </lineage>
</organism>
<evidence type="ECO:0000256" key="11">
    <source>
        <dbReference type="ARBA" id="ARBA00071938"/>
    </source>
</evidence>
<dbReference type="Gene3D" id="3.40.718.10">
    <property type="entry name" value="Isopropylmalate Dehydrogenase"/>
    <property type="match status" value="1"/>
</dbReference>